<dbReference type="PANTHER" id="PTHR48094:SF19">
    <property type="entry name" value="DJ-1_PFPI DOMAIN-CONTAINING PROTEIN"/>
    <property type="match status" value="1"/>
</dbReference>
<reference evidence="2 3" key="1">
    <citation type="submission" date="2023-09" db="EMBL/GenBank/DDBJ databases">
        <authorList>
            <person name="Page C.A."/>
            <person name="Perez-Diaz I.M."/>
        </authorList>
    </citation>
    <scope>NUCLEOTIDE SEQUENCE [LARGE SCALE GENOMIC DNA]</scope>
    <source>
        <strain evidence="2 3">Ll15</strain>
    </source>
</reference>
<dbReference type="InterPro" id="IPR029062">
    <property type="entry name" value="Class_I_gatase-like"/>
</dbReference>
<dbReference type="RefSeq" id="WP_319837479.1">
    <property type="nucleotide sequence ID" value="NZ_CP137624.1"/>
</dbReference>
<dbReference type="CDD" id="cd03140">
    <property type="entry name" value="GATase1_PfpI_3"/>
    <property type="match status" value="1"/>
</dbReference>
<sequence>MKKEVLVFISEGYADWEGAYICSELNKPETEFAVKTLAISNIPVKSMGGFSVVPDYSIDELPPHFEMLILIGGTSWAKGENNRIQVVIDICLNKNIPVAAICDACTFLADKGYLNNIEHTGNSVTYLEKFAPHYKGTQHFVEKQVVSADGFITANGTAAVEFAKEVLSYLHVMEPDVLEEWYQLFKVGFYQK</sequence>
<evidence type="ECO:0000313" key="3">
    <source>
        <dbReference type="Proteomes" id="UP001322664"/>
    </source>
</evidence>
<gene>
    <name evidence="2" type="ORF">R6U77_03605</name>
</gene>
<dbReference type="Pfam" id="PF01965">
    <property type="entry name" value="DJ-1_PfpI"/>
    <property type="match status" value="1"/>
</dbReference>
<dbReference type="PANTHER" id="PTHR48094">
    <property type="entry name" value="PROTEIN/NUCLEIC ACID DEGLYCASE DJ-1-RELATED"/>
    <property type="match status" value="1"/>
</dbReference>
<accession>A0ABZ0RZT0</accession>
<dbReference type="InterPro" id="IPR002818">
    <property type="entry name" value="DJ-1/PfpI"/>
</dbReference>
<proteinExistence type="predicted"/>
<feature type="domain" description="DJ-1/PfpI" evidence="1">
    <location>
        <begin position="3"/>
        <end position="167"/>
    </location>
</feature>
<evidence type="ECO:0000313" key="2">
    <source>
        <dbReference type="EMBL" id="WPK12802.1"/>
    </source>
</evidence>
<organism evidence="2 3">
    <name type="scientific">Lysinibacillus louembei</name>
    <dbReference type="NCBI Taxonomy" id="1470088"/>
    <lineage>
        <taxon>Bacteria</taxon>
        <taxon>Bacillati</taxon>
        <taxon>Bacillota</taxon>
        <taxon>Bacilli</taxon>
        <taxon>Bacillales</taxon>
        <taxon>Bacillaceae</taxon>
        <taxon>Lysinibacillus</taxon>
    </lineage>
</organism>
<dbReference type="EMBL" id="CP137624">
    <property type="protein sequence ID" value="WPK12802.1"/>
    <property type="molecule type" value="Genomic_DNA"/>
</dbReference>
<evidence type="ECO:0000259" key="1">
    <source>
        <dbReference type="Pfam" id="PF01965"/>
    </source>
</evidence>
<dbReference type="InterPro" id="IPR050325">
    <property type="entry name" value="Prot/Nucl_acid_deglycase"/>
</dbReference>
<keyword evidence="3" id="KW-1185">Reference proteome</keyword>
<name>A0ABZ0RZT0_9BACI</name>
<dbReference type="Gene3D" id="3.40.50.880">
    <property type="match status" value="1"/>
</dbReference>
<dbReference type="SUPFAM" id="SSF52317">
    <property type="entry name" value="Class I glutamine amidotransferase-like"/>
    <property type="match status" value="1"/>
</dbReference>
<dbReference type="Proteomes" id="UP001322664">
    <property type="component" value="Chromosome"/>
</dbReference>
<protein>
    <submittedName>
        <fullName evidence="2">DJ-1/PfpI family protein</fullName>
    </submittedName>
</protein>